<dbReference type="PROSITE" id="PS50011">
    <property type="entry name" value="PROTEIN_KINASE_DOM"/>
    <property type="match status" value="1"/>
</dbReference>
<dbReference type="InterPro" id="IPR011009">
    <property type="entry name" value="Kinase-like_dom_sf"/>
</dbReference>
<dbReference type="RefSeq" id="XP_033589305.1">
    <property type="nucleotide sequence ID" value="XM_033735507.1"/>
</dbReference>
<feature type="domain" description="Protein kinase" evidence="5">
    <location>
        <begin position="38"/>
        <end position="348"/>
    </location>
</feature>
<keyword evidence="7" id="KW-1185">Reference proteome</keyword>
<dbReference type="PANTHER" id="PTHR24348">
    <property type="entry name" value="SERINE/THREONINE-PROTEIN KINASE UNC-51-RELATED"/>
    <property type="match status" value="1"/>
</dbReference>
<proteinExistence type="predicted"/>
<dbReference type="Proteomes" id="UP000799767">
    <property type="component" value="Unassembled WGS sequence"/>
</dbReference>
<reference evidence="6" key="1">
    <citation type="journal article" date="2020" name="Stud. Mycol.">
        <title>101 Dothideomycetes genomes: a test case for predicting lifestyles and emergence of pathogens.</title>
        <authorList>
            <person name="Haridas S."/>
            <person name="Albert R."/>
            <person name="Binder M."/>
            <person name="Bloem J."/>
            <person name="Labutti K."/>
            <person name="Salamov A."/>
            <person name="Andreopoulos B."/>
            <person name="Baker S."/>
            <person name="Barry K."/>
            <person name="Bills G."/>
            <person name="Bluhm B."/>
            <person name="Cannon C."/>
            <person name="Castanera R."/>
            <person name="Culley D."/>
            <person name="Daum C."/>
            <person name="Ezra D."/>
            <person name="Gonzalez J."/>
            <person name="Henrissat B."/>
            <person name="Kuo A."/>
            <person name="Liang C."/>
            <person name="Lipzen A."/>
            <person name="Lutzoni F."/>
            <person name="Magnuson J."/>
            <person name="Mondo S."/>
            <person name="Nolan M."/>
            <person name="Ohm R."/>
            <person name="Pangilinan J."/>
            <person name="Park H.-J."/>
            <person name="Ramirez L."/>
            <person name="Alfaro M."/>
            <person name="Sun H."/>
            <person name="Tritt A."/>
            <person name="Yoshinaga Y."/>
            <person name="Zwiers L.-H."/>
            <person name="Turgeon B."/>
            <person name="Goodwin S."/>
            <person name="Spatafora J."/>
            <person name="Crous P."/>
            <person name="Grigoriev I."/>
        </authorList>
    </citation>
    <scope>NUCLEOTIDE SEQUENCE</scope>
    <source>
        <strain evidence="6">CBS 113389</strain>
    </source>
</reference>
<dbReference type="SUPFAM" id="SSF56112">
    <property type="entry name" value="Protein kinase-like (PK-like)"/>
    <property type="match status" value="1"/>
</dbReference>
<dbReference type="InterPro" id="IPR000719">
    <property type="entry name" value="Prot_kinase_dom"/>
</dbReference>
<dbReference type="InterPro" id="IPR045269">
    <property type="entry name" value="Atg1-like"/>
</dbReference>
<dbReference type="PROSITE" id="PS00108">
    <property type="entry name" value="PROTEIN_KINASE_ST"/>
    <property type="match status" value="1"/>
</dbReference>
<evidence type="ECO:0000256" key="1">
    <source>
        <dbReference type="ARBA" id="ARBA00004623"/>
    </source>
</evidence>
<evidence type="ECO:0000259" key="5">
    <source>
        <dbReference type="PROSITE" id="PS50011"/>
    </source>
</evidence>
<dbReference type="SMART" id="SM00220">
    <property type="entry name" value="S_TKc"/>
    <property type="match status" value="1"/>
</dbReference>
<protein>
    <recommendedName>
        <fullName evidence="3">Autophagy-related protein 1</fullName>
    </recommendedName>
</protein>
<feature type="region of interest" description="Disordered" evidence="4">
    <location>
        <begin position="1"/>
        <end position="23"/>
    </location>
</feature>
<comment type="subcellular location">
    <subcellularLocation>
        <location evidence="1">Preautophagosomal structure membrane</location>
        <topology evidence="1">Peripheral membrane protein</topology>
    </subcellularLocation>
</comment>
<dbReference type="InterPro" id="IPR008271">
    <property type="entry name" value="Ser/Thr_kinase_AS"/>
</dbReference>
<gene>
    <name evidence="6" type="ORF">BDY17DRAFT_311157</name>
</gene>
<organism evidence="6 7">
    <name type="scientific">Neohortaea acidophila</name>
    <dbReference type="NCBI Taxonomy" id="245834"/>
    <lineage>
        <taxon>Eukaryota</taxon>
        <taxon>Fungi</taxon>
        <taxon>Dikarya</taxon>
        <taxon>Ascomycota</taxon>
        <taxon>Pezizomycotina</taxon>
        <taxon>Dothideomycetes</taxon>
        <taxon>Dothideomycetidae</taxon>
        <taxon>Mycosphaerellales</taxon>
        <taxon>Teratosphaeriaceae</taxon>
        <taxon>Neohortaea</taxon>
    </lineage>
</organism>
<sequence length="356" mass="39316">MPTPPVTPVKGATTETPVSSHDQSNTMLFDFSRIDYELDRARLIGSGLWSSVYLAESLPISPPPSSRDSLTPPSTPNRHHATSVSSVVAVKCPARPDAKSVFEHEARILNHLHSAPRVNEHIVAFHGLDPRNSNLVFEGVIGGSLEDLSGRLNVVTELSRHLEVRQLFPGLARDLIAGLHFLHSMRVVHADIKPANILLDIVDTGRQDPVLRARYIDFSASFLLDEDNSKLNAGATWDFMAPEQLRIQKELNQPTFASDVWGLGITLLYIIVGGSPYKAACGTNLFMLREAIKSGDPLGFARMDPAVDKRLKACQDFVDCCRLALQKDRERRCTAEGWAEWLEQQEFETSDGASSP</sequence>
<dbReference type="GO" id="GO:0006914">
    <property type="term" value="P:autophagy"/>
    <property type="evidence" value="ECO:0007669"/>
    <property type="project" value="UniProtKB-KW"/>
</dbReference>
<keyword evidence="2" id="KW-0072">Autophagy</keyword>
<dbReference type="GO" id="GO:0010506">
    <property type="term" value="P:regulation of autophagy"/>
    <property type="evidence" value="ECO:0007669"/>
    <property type="project" value="InterPro"/>
</dbReference>
<dbReference type="GO" id="GO:0004674">
    <property type="term" value="F:protein serine/threonine kinase activity"/>
    <property type="evidence" value="ECO:0007669"/>
    <property type="project" value="InterPro"/>
</dbReference>
<evidence type="ECO:0000313" key="7">
    <source>
        <dbReference type="Proteomes" id="UP000799767"/>
    </source>
</evidence>
<dbReference type="PANTHER" id="PTHR24348:SF72">
    <property type="entry name" value="SERINE_THREONINE PROTEIN KINASE"/>
    <property type="match status" value="1"/>
</dbReference>
<keyword evidence="6" id="KW-0808">Transferase</keyword>
<dbReference type="GeneID" id="54476509"/>
<dbReference type="Gene3D" id="1.10.510.10">
    <property type="entry name" value="Transferase(Phosphotransferase) domain 1"/>
    <property type="match status" value="1"/>
</dbReference>
<evidence type="ECO:0000313" key="6">
    <source>
        <dbReference type="EMBL" id="KAF2482735.1"/>
    </source>
</evidence>
<dbReference type="EMBL" id="MU001636">
    <property type="protein sequence ID" value="KAF2482735.1"/>
    <property type="molecule type" value="Genomic_DNA"/>
</dbReference>
<keyword evidence="6" id="KW-0418">Kinase</keyword>
<feature type="compositionally biased region" description="Polar residues" evidence="4">
    <location>
        <begin position="13"/>
        <end position="23"/>
    </location>
</feature>
<dbReference type="AlphaFoldDB" id="A0A6A6PS77"/>
<evidence type="ECO:0000256" key="2">
    <source>
        <dbReference type="ARBA" id="ARBA00023006"/>
    </source>
</evidence>
<evidence type="ECO:0000256" key="3">
    <source>
        <dbReference type="ARBA" id="ARBA00030237"/>
    </source>
</evidence>
<dbReference type="OrthoDB" id="1668230at2759"/>
<dbReference type="GO" id="GO:0005524">
    <property type="term" value="F:ATP binding"/>
    <property type="evidence" value="ECO:0007669"/>
    <property type="project" value="InterPro"/>
</dbReference>
<accession>A0A6A6PS77</accession>
<feature type="region of interest" description="Disordered" evidence="4">
    <location>
        <begin position="60"/>
        <end position="84"/>
    </location>
</feature>
<dbReference type="Pfam" id="PF00069">
    <property type="entry name" value="Pkinase"/>
    <property type="match status" value="1"/>
</dbReference>
<name>A0A6A6PS77_9PEZI</name>
<evidence type="ECO:0000256" key="4">
    <source>
        <dbReference type="SAM" id="MobiDB-lite"/>
    </source>
</evidence>
<dbReference type="GO" id="GO:0034045">
    <property type="term" value="C:phagophore assembly site membrane"/>
    <property type="evidence" value="ECO:0007669"/>
    <property type="project" value="UniProtKB-SubCell"/>
</dbReference>